<feature type="binding site" evidence="7">
    <location>
        <position position="77"/>
    </location>
    <ligand>
        <name>ATP</name>
        <dbReference type="ChEBI" id="CHEBI:30616"/>
    </ligand>
</feature>
<dbReference type="PIRSF" id="PIRSF002583">
    <property type="entry name" value="Hsp90"/>
    <property type="match status" value="1"/>
</dbReference>
<dbReference type="SUPFAM" id="SSF110942">
    <property type="entry name" value="HSP90 C-terminal domain"/>
    <property type="match status" value="1"/>
</dbReference>
<accession>A0ABD0XTK1</accession>
<evidence type="ECO:0000256" key="7">
    <source>
        <dbReference type="PIRSR" id="PIRSR002583-1"/>
    </source>
</evidence>
<name>A0ABD0XTK1_9HEMI</name>
<dbReference type="Gene3D" id="3.40.50.11260">
    <property type="match status" value="1"/>
</dbReference>
<dbReference type="HAMAP" id="MF_00505">
    <property type="entry name" value="HSP90"/>
    <property type="match status" value="1"/>
</dbReference>
<evidence type="ECO:0008006" key="10">
    <source>
        <dbReference type="Google" id="ProtNLM"/>
    </source>
</evidence>
<dbReference type="Pfam" id="PF00183">
    <property type="entry name" value="HSP90"/>
    <property type="match status" value="1"/>
</dbReference>
<reference evidence="8 9" key="1">
    <citation type="submission" date="2024-07" db="EMBL/GenBank/DDBJ databases">
        <title>Chromosome-level genome assembly of the water stick insect Ranatra chinensis (Heteroptera: Nepidae).</title>
        <authorList>
            <person name="Liu X."/>
        </authorList>
    </citation>
    <scope>NUCLEOTIDE SEQUENCE [LARGE SCALE GENOMIC DNA]</scope>
    <source>
        <strain evidence="8">Cailab_2021Rc</strain>
        <tissue evidence="8">Muscle</tissue>
    </source>
</reference>
<dbReference type="FunFam" id="3.30.565.10:FF:000357">
    <property type="entry name" value="Heat shock protein HSP 90-beta"/>
    <property type="match status" value="1"/>
</dbReference>
<evidence type="ECO:0000256" key="4">
    <source>
        <dbReference type="ARBA" id="ARBA00022840"/>
    </source>
</evidence>
<dbReference type="FunFam" id="3.30.230.80:FF:000004">
    <property type="entry name" value="Heat shock protein 75 kDa"/>
    <property type="match status" value="1"/>
</dbReference>
<comment type="caution">
    <text evidence="8">The sequence shown here is derived from an EMBL/GenBank/DDBJ whole genome shotgun (WGS) entry which is preliminary data.</text>
</comment>
<organism evidence="8 9">
    <name type="scientific">Ranatra chinensis</name>
    <dbReference type="NCBI Taxonomy" id="642074"/>
    <lineage>
        <taxon>Eukaryota</taxon>
        <taxon>Metazoa</taxon>
        <taxon>Ecdysozoa</taxon>
        <taxon>Arthropoda</taxon>
        <taxon>Hexapoda</taxon>
        <taxon>Insecta</taxon>
        <taxon>Pterygota</taxon>
        <taxon>Neoptera</taxon>
        <taxon>Paraneoptera</taxon>
        <taxon>Hemiptera</taxon>
        <taxon>Heteroptera</taxon>
        <taxon>Panheteroptera</taxon>
        <taxon>Nepomorpha</taxon>
        <taxon>Nepidae</taxon>
        <taxon>Ranatrinae</taxon>
        <taxon>Ranatra</taxon>
    </lineage>
</organism>
<dbReference type="SUPFAM" id="SSF55874">
    <property type="entry name" value="ATPase domain of HSP90 chaperone/DNA topoisomerase II/histidine kinase"/>
    <property type="match status" value="1"/>
</dbReference>
<dbReference type="InterPro" id="IPR037196">
    <property type="entry name" value="HSP90_C"/>
</dbReference>
<keyword evidence="3 7" id="KW-0547">Nucleotide-binding</keyword>
<evidence type="ECO:0000256" key="6">
    <source>
        <dbReference type="ARBA" id="ARBA00023186"/>
    </source>
</evidence>
<evidence type="ECO:0000313" key="8">
    <source>
        <dbReference type="EMBL" id="KAL1110507.1"/>
    </source>
</evidence>
<dbReference type="EMBL" id="JBFDAA010000022">
    <property type="protein sequence ID" value="KAL1110507.1"/>
    <property type="molecule type" value="Genomic_DNA"/>
</dbReference>
<dbReference type="InterPro" id="IPR036890">
    <property type="entry name" value="HATPase_C_sf"/>
</dbReference>
<feature type="binding site" evidence="7">
    <location>
        <begin position="97"/>
        <end position="98"/>
    </location>
    <ligand>
        <name>ATP</name>
        <dbReference type="ChEBI" id="CHEBI:30616"/>
    </ligand>
</feature>
<feature type="binding site" evidence="7">
    <location>
        <position position="35"/>
    </location>
    <ligand>
        <name>ATP</name>
        <dbReference type="ChEBI" id="CHEBI:30616"/>
    </ligand>
</feature>
<feature type="non-terminal residue" evidence="8">
    <location>
        <position position="1"/>
    </location>
</feature>
<dbReference type="PANTHER" id="PTHR11528">
    <property type="entry name" value="HEAT SHOCK PROTEIN 90 FAMILY MEMBER"/>
    <property type="match status" value="1"/>
</dbReference>
<dbReference type="GO" id="GO:0005524">
    <property type="term" value="F:ATP binding"/>
    <property type="evidence" value="ECO:0007669"/>
    <property type="project" value="UniProtKB-KW"/>
</dbReference>
<feature type="binding site" evidence="7">
    <location>
        <position position="90"/>
    </location>
    <ligand>
        <name>ATP</name>
        <dbReference type="ChEBI" id="CHEBI:30616"/>
    </ligand>
</feature>
<keyword evidence="5" id="KW-0346">Stress response</keyword>
<dbReference type="InterPro" id="IPR020575">
    <property type="entry name" value="Hsp90_N"/>
</dbReference>
<evidence type="ECO:0000256" key="5">
    <source>
        <dbReference type="ARBA" id="ARBA00023016"/>
    </source>
</evidence>
<protein>
    <recommendedName>
        <fullName evidence="10">Heat shock protein 90</fullName>
    </recommendedName>
</protein>
<feature type="binding site" evidence="7">
    <location>
        <position position="324"/>
    </location>
    <ligand>
        <name>ATP</name>
        <dbReference type="ChEBI" id="CHEBI:30616"/>
    </ligand>
</feature>
<dbReference type="FunFam" id="3.40.50.11260:FF:000004">
    <property type="entry name" value="Heat shock protein 75 mitochondrial"/>
    <property type="match status" value="1"/>
</dbReference>
<dbReference type="Pfam" id="PF13589">
    <property type="entry name" value="HATPase_c_3"/>
    <property type="match status" value="1"/>
</dbReference>
<dbReference type="InterPro" id="IPR001404">
    <property type="entry name" value="Hsp90_fam"/>
</dbReference>
<proteinExistence type="inferred from homology"/>
<comment type="similarity">
    <text evidence="1">Belongs to the heat shock protein 90 family.</text>
</comment>
<keyword evidence="9" id="KW-1185">Reference proteome</keyword>
<dbReference type="AlphaFoldDB" id="A0ABD0XTK1"/>
<dbReference type="Gene3D" id="3.30.565.10">
    <property type="entry name" value="Histidine kinase-like ATPase, C-terminal domain"/>
    <property type="match status" value="1"/>
</dbReference>
<dbReference type="InterPro" id="IPR020568">
    <property type="entry name" value="Ribosomal_Su5_D2-typ_SF"/>
</dbReference>
<evidence type="ECO:0000256" key="2">
    <source>
        <dbReference type="ARBA" id="ARBA00022490"/>
    </source>
</evidence>
<dbReference type="Gene3D" id="1.20.120.790">
    <property type="entry name" value="Heat shock protein 90, C-terminal domain"/>
    <property type="match status" value="1"/>
</dbReference>
<gene>
    <name evidence="8" type="ORF">AAG570_008035</name>
</gene>
<evidence type="ECO:0000256" key="3">
    <source>
        <dbReference type="ARBA" id="ARBA00022741"/>
    </source>
</evidence>
<dbReference type="PRINTS" id="PR00775">
    <property type="entry name" value="HEATSHOCK90"/>
</dbReference>
<sequence>TEQHEFQAETRKLLDIVGKSLYSEKEVFIRELISNASDSLEKLRYLQNTSECGVTRPLSIEIITDKHDRTLTIQFKDSGIGMTKEEIISNLGTIARSGSKQFIEEIEKKGGASQESNIIGQFGVGFYSSFMVANKVEVYTKSFNGTDHLKWTSEGTGSYTIENTAGDEQWSGMKVVLHLKPECREFADENIVEGVIKKYSNFVGFPILLNDRKVNQLQPLWMLDPKTVTTEQHNEFYKFISKSSGQPRFVLHFRVDVPFTLNALLYFPQEKMGLFELDRHLVNGVVVYSNKVLIKSDATNIVPKWLRFLRGVIDSEDLPLNLSRELLQNTTLLSKLRSIISSRVVKFLCDKATKGPTEYEYFYNDFSVFIKEGIVTSPDDLEKEELAKLLRFESLGTKPGEKTTLTSYCKCLQPEQKSIFYLTAPSRVLAENSPYLEAFREKNVDVLFCYEPHDELVLVYLKKFMNYKLLSVETELRNQSVSSNKPDTAEEDILNKGVDGLISWIKGTFKGRIYSVCVTNKLDKHPCIVTVEEMAAARQFVRTQFNNLNEDKKLSILQPRLEINARLLRLLYKYIYIYI</sequence>
<dbReference type="Gene3D" id="3.30.230.80">
    <property type="match status" value="1"/>
</dbReference>
<feature type="binding site" evidence="7">
    <location>
        <begin position="121"/>
        <end position="126"/>
    </location>
    <ligand>
        <name>ATP</name>
        <dbReference type="ChEBI" id="CHEBI:30616"/>
    </ligand>
</feature>
<dbReference type="SUPFAM" id="SSF54211">
    <property type="entry name" value="Ribosomal protein S5 domain 2-like"/>
    <property type="match status" value="1"/>
</dbReference>
<dbReference type="CDD" id="cd16927">
    <property type="entry name" value="HATPase_Hsp90-like"/>
    <property type="match status" value="1"/>
</dbReference>
<dbReference type="NCBIfam" id="NF003555">
    <property type="entry name" value="PRK05218.1"/>
    <property type="match status" value="1"/>
</dbReference>
<dbReference type="Proteomes" id="UP001558652">
    <property type="component" value="Unassembled WGS sequence"/>
</dbReference>
<keyword evidence="6" id="KW-0143">Chaperone</keyword>
<evidence type="ECO:0000256" key="1">
    <source>
        <dbReference type="ARBA" id="ARBA00008239"/>
    </source>
</evidence>
<feature type="binding site" evidence="7">
    <location>
        <position position="82"/>
    </location>
    <ligand>
        <name>ATP</name>
        <dbReference type="ChEBI" id="CHEBI:30616"/>
    </ligand>
</feature>
<feature type="binding site" evidence="7">
    <location>
        <position position="31"/>
    </location>
    <ligand>
        <name>ATP</name>
        <dbReference type="ChEBI" id="CHEBI:30616"/>
    </ligand>
</feature>
<keyword evidence="2" id="KW-0963">Cytoplasm</keyword>
<keyword evidence="4 7" id="KW-0067">ATP-binding</keyword>
<evidence type="ECO:0000313" key="9">
    <source>
        <dbReference type="Proteomes" id="UP001558652"/>
    </source>
</evidence>